<comment type="caution">
    <text evidence="9">The sequence shown here is derived from an EMBL/GenBank/DDBJ whole genome shotgun (WGS) entry which is preliminary data.</text>
</comment>
<accession>A0A419ENQ6</accession>
<evidence type="ECO:0000256" key="7">
    <source>
        <dbReference type="PROSITE-ProRule" id="PRU10141"/>
    </source>
</evidence>
<dbReference type="Gene3D" id="3.30.200.20">
    <property type="entry name" value="Phosphorylase Kinase, domain 1"/>
    <property type="match status" value="1"/>
</dbReference>
<dbReference type="InterPro" id="IPR011047">
    <property type="entry name" value="Quinoprotein_ADH-like_sf"/>
</dbReference>
<evidence type="ECO:0000256" key="4">
    <source>
        <dbReference type="ARBA" id="ARBA00022741"/>
    </source>
</evidence>
<evidence type="ECO:0000256" key="1">
    <source>
        <dbReference type="ARBA" id="ARBA00012513"/>
    </source>
</evidence>
<dbReference type="Pfam" id="PF00069">
    <property type="entry name" value="Pkinase"/>
    <property type="match status" value="1"/>
</dbReference>
<reference evidence="9 10" key="1">
    <citation type="journal article" date="2017" name="ISME J.">
        <title>Energy and carbon metabolisms in a deep terrestrial subsurface fluid microbial community.</title>
        <authorList>
            <person name="Momper L."/>
            <person name="Jungbluth S.P."/>
            <person name="Lee M.D."/>
            <person name="Amend J.P."/>
        </authorList>
    </citation>
    <scope>NUCLEOTIDE SEQUENCE [LARGE SCALE GENOMIC DNA]</scope>
    <source>
        <strain evidence="9">SURF_17</strain>
    </source>
</reference>
<dbReference type="PANTHER" id="PTHR43289">
    <property type="entry name" value="MITOGEN-ACTIVATED PROTEIN KINASE KINASE KINASE 20-RELATED"/>
    <property type="match status" value="1"/>
</dbReference>
<dbReference type="InterPro" id="IPR015943">
    <property type="entry name" value="WD40/YVTN_repeat-like_dom_sf"/>
</dbReference>
<dbReference type="GO" id="GO:0005524">
    <property type="term" value="F:ATP binding"/>
    <property type="evidence" value="ECO:0007669"/>
    <property type="project" value="UniProtKB-UniRule"/>
</dbReference>
<dbReference type="AlphaFoldDB" id="A0A419ENQ6"/>
<evidence type="ECO:0000256" key="3">
    <source>
        <dbReference type="ARBA" id="ARBA00022679"/>
    </source>
</evidence>
<protein>
    <recommendedName>
        <fullName evidence="1">non-specific serine/threonine protein kinase</fullName>
        <ecNumber evidence="1">2.7.11.1</ecNumber>
    </recommendedName>
</protein>
<dbReference type="Gene3D" id="1.10.510.10">
    <property type="entry name" value="Transferase(Phosphotransferase) domain 1"/>
    <property type="match status" value="1"/>
</dbReference>
<gene>
    <name evidence="9" type="ORF">C4532_19335</name>
</gene>
<evidence type="ECO:0000259" key="8">
    <source>
        <dbReference type="PROSITE" id="PS50011"/>
    </source>
</evidence>
<evidence type="ECO:0000313" key="10">
    <source>
        <dbReference type="Proteomes" id="UP000285961"/>
    </source>
</evidence>
<dbReference type="InterPro" id="IPR000719">
    <property type="entry name" value="Prot_kinase_dom"/>
</dbReference>
<dbReference type="EMBL" id="QZKI01000141">
    <property type="protein sequence ID" value="RJP64382.1"/>
    <property type="molecule type" value="Genomic_DNA"/>
</dbReference>
<dbReference type="SMART" id="SM00564">
    <property type="entry name" value="PQQ"/>
    <property type="match status" value="3"/>
</dbReference>
<dbReference type="SUPFAM" id="SSF50998">
    <property type="entry name" value="Quinoprotein alcohol dehydrogenase-like"/>
    <property type="match status" value="1"/>
</dbReference>
<dbReference type="FunFam" id="1.10.510.10:FF:000021">
    <property type="entry name" value="Serine/threonine protein kinase"/>
    <property type="match status" value="1"/>
</dbReference>
<keyword evidence="6 7" id="KW-0067">ATP-binding</keyword>
<sequence>MGEHPEKRIGKYLLLKKIGTGGMGIVYLAQHAETGEQVALKVLPPELTRNPKYVERFRREALAVSGLAHPHIIKVFEVGEQNGVHYFAMEHLAGATLRDLLKKHGRLSVPEAVQIMIPIADALDLAHSRGIVHRDVKPDNIMSSEKGVFKIMDFGIAHVEEGTRLTVTGTIMGTPEYMSPEQASGAAVDRRTDIYSLGIVLYEMLAGRVPFRGETAVEVLQMHMTRIPESPKLINPEIPGNLAGIIAKMIEKQPANRYASFRHVINALSQAVPEHMRADIGATVREIQPTAKPEKARREPRVRERVILQTSSSVRLALGLSILLNVVLFGLFLRASSRAPEATEPVRPAFTISGQMFAPPAASDGMLFLGAEDGTLYAHDVKSGTTKWVFKAGDKITAAPVVDGGRVYVGSWDRYVYALDIANGGEIIWKVNTGGCVFAAPVIADGVLYVCTREGKVLALDCETGREAWRNDTGSTTKLSPSIHDNALFVPAGEAKALVFHIADGKRIGELTMQQLKTPIIPIGDDAYFVTFNENNDRNEISSIEIAPAQSSTGFRWTALGRQPLSAPSPADEGSH</sequence>
<feature type="binding site" evidence="7">
    <location>
        <position position="41"/>
    </location>
    <ligand>
        <name>ATP</name>
        <dbReference type="ChEBI" id="CHEBI:30616"/>
    </ligand>
</feature>
<keyword evidence="3" id="KW-0808">Transferase</keyword>
<dbReference type="PANTHER" id="PTHR43289:SF6">
    <property type="entry name" value="SERINE_THREONINE-PROTEIN KINASE NEKL-3"/>
    <property type="match status" value="1"/>
</dbReference>
<dbReference type="PROSITE" id="PS50011">
    <property type="entry name" value="PROTEIN_KINASE_DOM"/>
    <property type="match status" value="1"/>
</dbReference>
<evidence type="ECO:0000313" key="9">
    <source>
        <dbReference type="EMBL" id="RJP64382.1"/>
    </source>
</evidence>
<dbReference type="InterPro" id="IPR011009">
    <property type="entry name" value="Kinase-like_dom_sf"/>
</dbReference>
<dbReference type="Proteomes" id="UP000285961">
    <property type="component" value="Unassembled WGS sequence"/>
</dbReference>
<dbReference type="Gene3D" id="2.130.10.10">
    <property type="entry name" value="YVTN repeat-like/Quinoprotein amine dehydrogenase"/>
    <property type="match status" value="1"/>
</dbReference>
<name>A0A419ENQ6_9BACT</name>
<dbReference type="PROSITE" id="PS00107">
    <property type="entry name" value="PROTEIN_KINASE_ATP"/>
    <property type="match status" value="1"/>
</dbReference>
<dbReference type="CDD" id="cd14014">
    <property type="entry name" value="STKc_PknB_like"/>
    <property type="match status" value="1"/>
</dbReference>
<proteinExistence type="predicted"/>
<feature type="domain" description="Protein kinase" evidence="8">
    <location>
        <begin position="12"/>
        <end position="269"/>
    </location>
</feature>
<dbReference type="InterPro" id="IPR017441">
    <property type="entry name" value="Protein_kinase_ATP_BS"/>
</dbReference>
<evidence type="ECO:0000256" key="5">
    <source>
        <dbReference type="ARBA" id="ARBA00022777"/>
    </source>
</evidence>
<organism evidence="9 10">
    <name type="scientific">Candidatus Abyssobacteria bacterium SURF_17</name>
    <dbReference type="NCBI Taxonomy" id="2093361"/>
    <lineage>
        <taxon>Bacteria</taxon>
        <taxon>Pseudomonadati</taxon>
        <taxon>Candidatus Hydrogenedentota</taxon>
        <taxon>Candidatus Abyssobacteria</taxon>
    </lineage>
</organism>
<dbReference type="InterPro" id="IPR002372">
    <property type="entry name" value="PQQ_rpt_dom"/>
</dbReference>
<evidence type="ECO:0000256" key="6">
    <source>
        <dbReference type="ARBA" id="ARBA00022840"/>
    </source>
</evidence>
<dbReference type="GO" id="GO:0004674">
    <property type="term" value="F:protein serine/threonine kinase activity"/>
    <property type="evidence" value="ECO:0007669"/>
    <property type="project" value="UniProtKB-KW"/>
</dbReference>
<dbReference type="Pfam" id="PF13360">
    <property type="entry name" value="PQQ_2"/>
    <property type="match status" value="2"/>
</dbReference>
<dbReference type="SMART" id="SM00220">
    <property type="entry name" value="S_TKc"/>
    <property type="match status" value="1"/>
</dbReference>
<keyword evidence="4 7" id="KW-0547">Nucleotide-binding</keyword>
<dbReference type="EC" id="2.7.11.1" evidence="1"/>
<dbReference type="InterPro" id="IPR018391">
    <property type="entry name" value="PQQ_b-propeller_rpt"/>
</dbReference>
<dbReference type="SUPFAM" id="SSF56112">
    <property type="entry name" value="Protein kinase-like (PK-like)"/>
    <property type="match status" value="1"/>
</dbReference>
<evidence type="ECO:0000256" key="2">
    <source>
        <dbReference type="ARBA" id="ARBA00022527"/>
    </source>
</evidence>
<keyword evidence="5" id="KW-0418">Kinase</keyword>
<keyword evidence="2" id="KW-0723">Serine/threonine-protein kinase</keyword>